<evidence type="ECO:0000256" key="5">
    <source>
        <dbReference type="SAM" id="MobiDB-lite"/>
    </source>
</evidence>
<evidence type="ECO:0000256" key="1">
    <source>
        <dbReference type="ARBA" id="ARBA00023015"/>
    </source>
</evidence>
<dbReference type="SUPFAM" id="SSF46689">
    <property type="entry name" value="Homeodomain-like"/>
    <property type="match status" value="1"/>
</dbReference>
<dbReference type="OrthoDB" id="9816431at2"/>
<dbReference type="GO" id="GO:0003700">
    <property type="term" value="F:DNA-binding transcription factor activity"/>
    <property type="evidence" value="ECO:0007669"/>
    <property type="project" value="TreeGrafter"/>
</dbReference>
<dbReference type="PROSITE" id="PS50977">
    <property type="entry name" value="HTH_TETR_2"/>
    <property type="match status" value="1"/>
</dbReference>
<dbReference type="InterPro" id="IPR050109">
    <property type="entry name" value="HTH-type_TetR-like_transc_reg"/>
</dbReference>
<dbReference type="InterPro" id="IPR009057">
    <property type="entry name" value="Homeodomain-like_sf"/>
</dbReference>
<sequence length="154" mass="17016">MSKRGQSTREKRKTGPRDEIVNAAKVVFGASGIDAASVEEIARRASETRKAVYNQFAPKEDVADQMLARMEASVEPLYRDRIPSDENTDFLSTALLGNYAQAMITVISDFPYDPKQIRRIVRVLIECIGRTHSNSSPGRSETARGMTPSVIAPD</sequence>
<evidence type="ECO:0000313" key="8">
    <source>
        <dbReference type="Proteomes" id="UP000201613"/>
    </source>
</evidence>
<dbReference type="PANTHER" id="PTHR30055:SF234">
    <property type="entry name" value="HTH-TYPE TRANSCRIPTIONAL REGULATOR BETI"/>
    <property type="match status" value="1"/>
</dbReference>
<evidence type="ECO:0000256" key="3">
    <source>
        <dbReference type="ARBA" id="ARBA00023163"/>
    </source>
</evidence>
<reference evidence="7 8" key="1">
    <citation type="submission" date="2017-05" db="EMBL/GenBank/DDBJ databases">
        <authorList>
            <person name="Song R."/>
            <person name="Chenine A.L."/>
            <person name="Ruprecht R.M."/>
        </authorList>
    </citation>
    <scope>NUCLEOTIDE SEQUENCE [LARGE SCALE GENOMIC DNA]</scope>
    <source>
        <strain evidence="7 8">CECT 8899</strain>
    </source>
</reference>
<organism evidence="7 8">
    <name type="scientific">Flavimaricola marinus</name>
    <dbReference type="NCBI Taxonomy" id="1819565"/>
    <lineage>
        <taxon>Bacteria</taxon>
        <taxon>Pseudomonadati</taxon>
        <taxon>Pseudomonadota</taxon>
        <taxon>Alphaproteobacteria</taxon>
        <taxon>Rhodobacterales</taxon>
        <taxon>Paracoccaceae</taxon>
        <taxon>Flavimaricola</taxon>
    </lineage>
</organism>
<keyword evidence="8" id="KW-1185">Reference proteome</keyword>
<gene>
    <name evidence="7" type="ORF">LOM8899_00465</name>
</gene>
<dbReference type="Proteomes" id="UP000201613">
    <property type="component" value="Unassembled WGS sequence"/>
</dbReference>
<feature type="region of interest" description="Disordered" evidence="5">
    <location>
        <begin position="132"/>
        <end position="154"/>
    </location>
</feature>
<evidence type="ECO:0000256" key="4">
    <source>
        <dbReference type="PROSITE-ProRule" id="PRU00335"/>
    </source>
</evidence>
<evidence type="ECO:0000259" key="6">
    <source>
        <dbReference type="PROSITE" id="PS50977"/>
    </source>
</evidence>
<dbReference type="GO" id="GO:0000976">
    <property type="term" value="F:transcription cis-regulatory region binding"/>
    <property type="evidence" value="ECO:0007669"/>
    <property type="project" value="TreeGrafter"/>
</dbReference>
<keyword evidence="3" id="KW-0804">Transcription</keyword>
<proteinExistence type="predicted"/>
<feature type="DNA-binding region" description="H-T-H motif" evidence="4">
    <location>
        <begin position="37"/>
        <end position="56"/>
    </location>
</feature>
<evidence type="ECO:0000256" key="2">
    <source>
        <dbReference type="ARBA" id="ARBA00023125"/>
    </source>
</evidence>
<dbReference type="InterPro" id="IPR001647">
    <property type="entry name" value="HTH_TetR"/>
</dbReference>
<dbReference type="AlphaFoldDB" id="A0A238L9T5"/>
<dbReference type="EMBL" id="FXZK01000001">
    <property type="protein sequence ID" value="SMY06342.1"/>
    <property type="molecule type" value="Genomic_DNA"/>
</dbReference>
<dbReference type="Gene3D" id="1.10.357.10">
    <property type="entry name" value="Tetracycline Repressor, domain 2"/>
    <property type="match status" value="1"/>
</dbReference>
<name>A0A238L9T5_9RHOB</name>
<feature type="domain" description="HTH tetR-type" evidence="6">
    <location>
        <begin position="14"/>
        <end position="74"/>
    </location>
</feature>
<dbReference type="Pfam" id="PF00440">
    <property type="entry name" value="TetR_N"/>
    <property type="match status" value="1"/>
</dbReference>
<evidence type="ECO:0000313" key="7">
    <source>
        <dbReference type="EMBL" id="SMY06342.1"/>
    </source>
</evidence>
<keyword evidence="2 4" id="KW-0238">DNA-binding</keyword>
<keyword evidence="1" id="KW-0805">Transcription regulation</keyword>
<protein>
    <submittedName>
        <fullName evidence="7">DNA-binding transcriptional repressor AcrR</fullName>
    </submittedName>
</protein>
<dbReference type="PANTHER" id="PTHR30055">
    <property type="entry name" value="HTH-TYPE TRANSCRIPTIONAL REGULATOR RUTR"/>
    <property type="match status" value="1"/>
</dbReference>
<accession>A0A238L9T5</accession>